<dbReference type="EMBL" id="FNOW01000017">
    <property type="protein sequence ID" value="SDX87172.1"/>
    <property type="molecule type" value="Genomic_DNA"/>
</dbReference>
<dbReference type="OrthoDB" id="5757004at2"/>
<keyword evidence="5" id="KW-1185">Reference proteome</keyword>
<keyword evidence="2" id="KW-0813">Transport</keyword>
<organism evidence="4 5">
    <name type="scientific">Allochromatium warmingii</name>
    <name type="common">Chromatium warmingii</name>
    <dbReference type="NCBI Taxonomy" id="61595"/>
    <lineage>
        <taxon>Bacteria</taxon>
        <taxon>Pseudomonadati</taxon>
        <taxon>Pseudomonadota</taxon>
        <taxon>Gammaproteobacteria</taxon>
        <taxon>Chromatiales</taxon>
        <taxon>Chromatiaceae</taxon>
        <taxon>Allochromatium</taxon>
    </lineage>
</organism>
<proteinExistence type="inferred from homology"/>
<comment type="similarity">
    <text evidence="1">Belongs to the V-ATPase V0D/AC39 subunit family.</text>
</comment>
<gene>
    <name evidence="4" type="ORF">SAMN05421644_1178</name>
</gene>
<evidence type="ECO:0000256" key="1">
    <source>
        <dbReference type="ARBA" id="ARBA00006709"/>
    </source>
</evidence>
<dbReference type="Gene3D" id="1.20.1690.10">
    <property type="entry name" value="V-type ATP synthase subunit C domain"/>
    <property type="match status" value="2"/>
</dbReference>
<dbReference type="RefSeq" id="WP_091333368.1">
    <property type="nucleotide sequence ID" value="NZ_FNOW01000017.1"/>
</dbReference>
<accession>A0A1H3F870</accession>
<dbReference type="GO" id="GO:0046961">
    <property type="term" value="F:proton-transporting ATPase activity, rotational mechanism"/>
    <property type="evidence" value="ECO:0007669"/>
    <property type="project" value="InterPro"/>
</dbReference>
<dbReference type="PANTHER" id="PTHR38682">
    <property type="entry name" value="V-TYPE ATP SYNTHASE SUBUNIT C"/>
    <property type="match status" value="1"/>
</dbReference>
<dbReference type="InterPro" id="IPR035067">
    <property type="entry name" value="V-type_ATPase_csu/dsu"/>
</dbReference>
<dbReference type="SUPFAM" id="SSF103486">
    <property type="entry name" value="V-type ATP synthase subunit C"/>
    <property type="match status" value="1"/>
</dbReference>
<dbReference type="AlphaFoldDB" id="A0A1H3F870"/>
<dbReference type="InterPro" id="IPR036079">
    <property type="entry name" value="ATPase_csu/dsu_sf"/>
</dbReference>
<dbReference type="InterPro" id="IPR050873">
    <property type="entry name" value="V-ATPase_V0D/AC39_subunit"/>
</dbReference>
<sequence>MSGSDQAYLNTRVTLLSLQLMSPETITALARLPLAALAERLGMEALLDDASRVTVRRRVLEQALLQTLLNEMSLLARPMIPMHRDLVRAWARKFALSNLKTLIRGKLYALDPQELHAHLFELPEALRLPEELPRAENVPELLRQLESGPYHVIARQAREVYEQHREPFLIEAAIDQRYYAEIQRRIMGLDTHHQDALRRLIGSELDCVALLWLVRYRFSYRLSPSETYYRLVPSPRYLGRERLLELVNLDSLEQVLAALPAPLATAVQGCTSLAETQQRLATYTLEERRWVLHQSQSAIARALAYLMLRESNLFVLFAIAQGRLLNCSDTLIEQALELVEPQAAPLERRAA</sequence>
<dbReference type="PANTHER" id="PTHR38682:SF1">
    <property type="entry name" value="V-TYPE ATP SYNTHASE SUBUNIT C"/>
    <property type="match status" value="1"/>
</dbReference>
<evidence type="ECO:0000256" key="2">
    <source>
        <dbReference type="ARBA" id="ARBA00022448"/>
    </source>
</evidence>
<dbReference type="Pfam" id="PF01992">
    <property type="entry name" value="vATP-synt_AC39"/>
    <property type="match status" value="1"/>
</dbReference>
<evidence type="ECO:0000256" key="3">
    <source>
        <dbReference type="ARBA" id="ARBA00023065"/>
    </source>
</evidence>
<name>A0A1H3F870_ALLWA</name>
<dbReference type="InterPro" id="IPR002843">
    <property type="entry name" value="ATPase_V0-cplx_csu/dsu"/>
</dbReference>
<evidence type="ECO:0000313" key="5">
    <source>
        <dbReference type="Proteomes" id="UP000198672"/>
    </source>
</evidence>
<keyword evidence="3" id="KW-0406">Ion transport</keyword>
<dbReference type="STRING" id="61595.SAMN05421644_1178"/>
<evidence type="ECO:0000313" key="4">
    <source>
        <dbReference type="EMBL" id="SDX87172.1"/>
    </source>
</evidence>
<reference evidence="5" key="1">
    <citation type="submission" date="2016-10" db="EMBL/GenBank/DDBJ databases">
        <authorList>
            <person name="Varghese N."/>
            <person name="Submissions S."/>
        </authorList>
    </citation>
    <scope>NUCLEOTIDE SEQUENCE [LARGE SCALE GENOMIC DNA]</scope>
    <source>
        <strain evidence="5">DSM 173</strain>
    </source>
</reference>
<dbReference type="Proteomes" id="UP000198672">
    <property type="component" value="Unassembled WGS sequence"/>
</dbReference>
<protein>
    <submittedName>
        <fullName evidence="4">V/A-type H+-transporting ATPase subunit C</fullName>
    </submittedName>
</protein>
<dbReference type="InterPro" id="IPR044911">
    <property type="entry name" value="V-type_ATPase_csu/dsu_dom_3"/>
</dbReference>
<dbReference type="Gene3D" id="1.10.132.50">
    <property type="entry name" value="ATP synthase (C/AC39) subunit, domain 3"/>
    <property type="match status" value="1"/>
</dbReference>